<evidence type="ECO:0000256" key="2">
    <source>
        <dbReference type="ARBA" id="ARBA00022645"/>
    </source>
</evidence>
<evidence type="ECO:0000256" key="1">
    <source>
        <dbReference type="ARBA" id="ARBA00010233"/>
    </source>
</evidence>
<keyword evidence="4" id="KW-0378">Hydrolase</keyword>
<dbReference type="EMBL" id="JAINVV010000004">
    <property type="protein sequence ID" value="MBY8822177.1"/>
    <property type="molecule type" value="Genomic_DNA"/>
</dbReference>
<evidence type="ECO:0000256" key="5">
    <source>
        <dbReference type="ARBA" id="ARBA00022825"/>
    </source>
</evidence>
<keyword evidence="5" id="KW-0720">Serine protease</keyword>
<protein>
    <submittedName>
        <fullName evidence="8">LD-carboxypeptidase</fullName>
    </submittedName>
</protein>
<dbReference type="PANTHER" id="PTHR30237:SF2">
    <property type="entry name" value="MUREIN TETRAPEPTIDE CARBOXYPEPTIDASE"/>
    <property type="match status" value="1"/>
</dbReference>
<dbReference type="CDD" id="cd07025">
    <property type="entry name" value="Peptidase_S66"/>
    <property type="match status" value="1"/>
</dbReference>
<evidence type="ECO:0000259" key="6">
    <source>
        <dbReference type="Pfam" id="PF02016"/>
    </source>
</evidence>
<dbReference type="InterPro" id="IPR029062">
    <property type="entry name" value="Class_I_gatase-like"/>
</dbReference>
<keyword evidence="2" id="KW-0121">Carboxypeptidase</keyword>
<dbReference type="InterPro" id="IPR027478">
    <property type="entry name" value="LdcA_N"/>
</dbReference>
<comment type="caution">
    <text evidence="8">The sequence shown here is derived from an EMBL/GenBank/DDBJ whole genome shotgun (WGS) entry which is preliminary data.</text>
</comment>
<dbReference type="PANTHER" id="PTHR30237">
    <property type="entry name" value="MURAMOYLTETRAPEPTIDE CARBOXYPEPTIDASE"/>
    <property type="match status" value="1"/>
</dbReference>
<dbReference type="InterPro" id="IPR027461">
    <property type="entry name" value="Carboxypeptidase_A_C_sf"/>
</dbReference>
<organism evidence="8 9">
    <name type="scientific">Sphingomonas colocasiae</name>
    <dbReference type="NCBI Taxonomy" id="1848973"/>
    <lineage>
        <taxon>Bacteria</taxon>
        <taxon>Pseudomonadati</taxon>
        <taxon>Pseudomonadota</taxon>
        <taxon>Alphaproteobacteria</taxon>
        <taxon>Sphingomonadales</taxon>
        <taxon>Sphingomonadaceae</taxon>
        <taxon>Sphingomonas</taxon>
    </lineage>
</organism>
<dbReference type="InterPro" id="IPR040449">
    <property type="entry name" value="Peptidase_S66_N"/>
</dbReference>
<feature type="domain" description="LD-carboxypeptidase N-terminal" evidence="6">
    <location>
        <begin position="5"/>
        <end position="122"/>
    </location>
</feature>
<evidence type="ECO:0000259" key="7">
    <source>
        <dbReference type="Pfam" id="PF17676"/>
    </source>
</evidence>
<keyword evidence="9" id="KW-1185">Reference proteome</keyword>
<reference evidence="8 9" key="1">
    <citation type="submission" date="2021-08" db="EMBL/GenBank/DDBJ databases">
        <authorList>
            <person name="Tuo L."/>
        </authorList>
    </citation>
    <scope>NUCLEOTIDE SEQUENCE [LARGE SCALE GENOMIC DNA]</scope>
    <source>
        <strain evidence="8 9">JCM 31229</strain>
    </source>
</reference>
<dbReference type="SUPFAM" id="SSF141986">
    <property type="entry name" value="LD-carboxypeptidase A C-terminal domain-like"/>
    <property type="match status" value="1"/>
</dbReference>
<dbReference type="Gene3D" id="3.50.30.60">
    <property type="entry name" value="LD-carboxypeptidase A C-terminal domain-like"/>
    <property type="match status" value="1"/>
</dbReference>
<dbReference type="Pfam" id="PF17676">
    <property type="entry name" value="Peptidase_S66C"/>
    <property type="match status" value="1"/>
</dbReference>
<dbReference type="SUPFAM" id="SSF52317">
    <property type="entry name" value="Class I glutamine amidotransferase-like"/>
    <property type="match status" value="1"/>
</dbReference>
<evidence type="ECO:0000256" key="3">
    <source>
        <dbReference type="ARBA" id="ARBA00022670"/>
    </source>
</evidence>
<dbReference type="Proteomes" id="UP000706039">
    <property type="component" value="Unassembled WGS sequence"/>
</dbReference>
<accession>A0ABS7PLJ4</accession>
<proteinExistence type="inferred from homology"/>
<evidence type="ECO:0000256" key="4">
    <source>
        <dbReference type="ARBA" id="ARBA00022801"/>
    </source>
</evidence>
<dbReference type="Gene3D" id="3.40.50.10740">
    <property type="entry name" value="Class I glutamine amidotransferase-like"/>
    <property type="match status" value="1"/>
</dbReference>
<gene>
    <name evidence="8" type="ORF">K7G82_07745</name>
</gene>
<dbReference type="RefSeq" id="WP_222989280.1">
    <property type="nucleotide sequence ID" value="NZ_JAINVV010000004.1"/>
</dbReference>
<evidence type="ECO:0000313" key="8">
    <source>
        <dbReference type="EMBL" id="MBY8822177.1"/>
    </source>
</evidence>
<keyword evidence="3" id="KW-0645">Protease</keyword>
<feature type="domain" description="LD-carboxypeptidase C-terminal" evidence="7">
    <location>
        <begin position="169"/>
        <end position="273"/>
    </location>
</feature>
<sequence>MKTRIGVVAPSCPIDDAVAEGVTARARALYGEAVELVFHPQCFLSAGHFAGEDHVREAALVEAANDPGLDAIWFARGGYGACRVAAGAIARLGAAARRKTYLGYSDAGTLLGGLYGRGIGTVAHGPMPVDIRRDGGEAAVDRALRWLVERDPASLEPGLDGERPAAAFNMTILSMLIGTPLQPNLSGHVLLLEDVGEYHYRIDRTLCHITSNPGIQAVAGIRFGRVSDITPNDRAFGHEADEIAAHWCRVSGIRHLGAADIGHDAANRVVPFG</sequence>
<dbReference type="InterPro" id="IPR040921">
    <property type="entry name" value="Peptidase_S66C"/>
</dbReference>
<name>A0ABS7PLJ4_9SPHN</name>
<evidence type="ECO:0000313" key="9">
    <source>
        <dbReference type="Proteomes" id="UP000706039"/>
    </source>
</evidence>
<dbReference type="InterPro" id="IPR003507">
    <property type="entry name" value="S66_fam"/>
</dbReference>
<comment type="similarity">
    <text evidence="1">Belongs to the peptidase S66 family.</text>
</comment>
<dbReference type="Pfam" id="PF02016">
    <property type="entry name" value="Peptidase_S66"/>
    <property type="match status" value="1"/>
</dbReference>